<feature type="signal peptide" evidence="1">
    <location>
        <begin position="1"/>
        <end position="21"/>
    </location>
</feature>
<reference evidence="2" key="1">
    <citation type="submission" date="2022-05" db="EMBL/GenBank/DDBJ databases">
        <title>Sphingomonas sp. strain RMG20 Genome sequencing and assembly.</title>
        <authorList>
            <person name="Kim I."/>
        </authorList>
    </citation>
    <scope>NUCLEOTIDE SEQUENCE</scope>
    <source>
        <strain evidence="2">RMG20</strain>
    </source>
</reference>
<evidence type="ECO:0000313" key="3">
    <source>
        <dbReference type="Proteomes" id="UP001055580"/>
    </source>
</evidence>
<protein>
    <recommendedName>
        <fullName evidence="4">UrcA family protein</fullName>
    </recommendedName>
</protein>
<keyword evidence="3" id="KW-1185">Reference proteome</keyword>
<organism evidence="2 3">
    <name type="scientific">Sphingomonas donggukensis</name>
    <dbReference type="NCBI Taxonomy" id="2949093"/>
    <lineage>
        <taxon>Bacteria</taxon>
        <taxon>Pseudomonadati</taxon>
        <taxon>Pseudomonadota</taxon>
        <taxon>Alphaproteobacteria</taxon>
        <taxon>Sphingomonadales</taxon>
        <taxon>Sphingomonadaceae</taxon>
        <taxon>Sphingomonas</taxon>
    </lineage>
</organism>
<dbReference type="EMBL" id="CP098401">
    <property type="protein sequence ID" value="URW74670.1"/>
    <property type="molecule type" value="Genomic_DNA"/>
</dbReference>
<name>A0ABY4TQK4_9SPHN</name>
<proteinExistence type="predicted"/>
<dbReference type="Proteomes" id="UP001055580">
    <property type="component" value="Chromosome"/>
</dbReference>
<evidence type="ECO:0000313" key="2">
    <source>
        <dbReference type="EMBL" id="URW74670.1"/>
    </source>
</evidence>
<feature type="chain" id="PRO_5046329122" description="UrcA family protein" evidence="1">
    <location>
        <begin position="22"/>
        <end position="80"/>
    </location>
</feature>
<keyword evidence="1" id="KW-0732">Signal</keyword>
<sequence length="80" mass="8197">MRLPLILAASAVAVLAVPAAARDHAQHFPNLRAAIDAGCHVQQVHTPAGKIAQSAPIVRCTPAQIATAKAARTEASRAAD</sequence>
<evidence type="ECO:0008006" key="4">
    <source>
        <dbReference type="Google" id="ProtNLM"/>
    </source>
</evidence>
<evidence type="ECO:0000256" key="1">
    <source>
        <dbReference type="SAM" id="SignalP"/>
    </source>
</evidence>
<gene>
    <name evidence="2" type="ORF">M9980_08775</name>
</gene>
<accession>A0ABY4TQK4</accession>
<dbReference type="RefSeq" id="WP_250749392.1">
    <property type="nucleotide sequence ID" value="NZ_CP098401.1"/>
</dbReference>